<evidence type="ECO:0000313" key="2">
    <source>
        <dbReference type="Proteomes" id="UP000054653"/>
    </source>
</evidence>
<dbReference type="Proteomes" id="UP000054653">
    <property type="component" value="Unassembled WGS sequence"/>
</dbReference>
<organism evidence="1 2">
    <name type="scientific">Trichinella britovi</name>
    <name type="common">Parasitic roundworm</name>
    <dbReference type="NCBI Taxonomy" id="45882"/>
    <lineage>
        <taxon>Eukaryota</taxon>
        <taxon>Metazoa</taxon>
        <taxon>Ecdysozoa</taxon>
        <taxon>Nematoda</taxon>
        <taxon>Enoplea</taxon>
        <taxon>Dorylaimia</taxon>
        <taxon>Trichinellida</taxon>
        <taxon>Trichinellidae</taxon>
        <taxon>Trichinella</taxon>
    </lineage>
</organism>
<keyword evidence="2" id="KW-1185">Reference proteome</keyword>
<dbReference type="AlphaFoldDB" id="A0A0V1CUU9"/>
<dbReference type="EMBL" id="JYDI01000095">
    <property type="protein sequence ID" value="KRY52959.1"/>
    <property type="molecule type" value="Genomic_DNA"/>
</dbReference>
<comment type="caution">
    <text evidence="1">The sequence shown here is derived from an EMBL/GenBank/DDBJ whole genome shotgun (WGS) entry which is preliminary data.</text>
</comment>
<name>A0A0V1CUU9_TRIBR</name>
<evidence type="ECO:0000313" key="1">
    <source>
        <dbReference type="EMBL" id="KRY52959.1"/>
    </source>
</evidence>
<proteinExistence type="predicted"/>
<sequence length="69" mass="7760">MKGENIVAFTSLEIRNQEGRGKVYILEGFCGNCLSLLINSQDVVSEQAQMVYNSDAVRDKENQEQMLFG</sequence>
<reference evidence="1 2" key="1">
    <citation type="submission" date="2015-01" db="EMBL/GenBank/DDBJ databases">
        <title>Evolution of Trichinella species and genotypes.</title>
        <authorList>
            <person name="Korhonen P.K."/>
            <person name="Edoardo P."/>
            <person name="Giuseppe L.R."/>
            <person name="Gasser R.B."/>
        </authorList>
    </citation>
    <scope>NUCLEOTIDE SEQUENCE [LARGE SCALE GENOMIC DNA]</scope>
    <source>
        <strain evidence="1">ISS120</strain>
    </source>
</reference>
<protein>
    <submittedName>
        <fullName evidence="1">Uncharacterized protein</fullName>
    </submittedName>
</protein>
<accession>A0A0V1CUU9</accession>
<gene>
    <name evidence="1" type="ORF">T03_11749</name>
</gene>